<proteinExistence type="inferred from homology"/>
<evidence type="ECO:0000256" key="2">
    <source>
        <dbReference type="ARBA" id="ARBA00022980"/>
    </source>
</evidence>
<gene>
    <name evidence="4" type="ORF">PVAP13_5NG586943</name>
</gene>
<evidence type="ECO:0008006" key="6">
    <source>
        <dbReference type="Google" id="ProtNLM"/>
    </source>
</evidence>
<dbReference type="GO" id="GO:1990904">
    <property type="term" value="C:ribonucleoprotein complex"/>
    <property type="evidence" value="ECO:0007669"/>
    <property type="project" value="UniProtKB-KW"/>
</dbReference>
<name>A0A8T0RKQ0_PANVG</name>
<keyword evidence="5" id="KW-1185">Reference proteome</keyword>
<evidence type="ECO:0000256" key="3">
    <source>
        <dbReference type="ARBA" id="ARBA00023274"/>
    </source>
</evidence>
<dbReference type="EMBL" id="CM029046">
    <property type="protein sequence ID" value="KAG2586577.1"/>
    <property type="molecule type" value="Genomic_DNA"/>
</dbReference>
<evidence type="ECO:0000256" key="1">
    <source>
        <dbReference type="ARBA" id="ARBA00006194"/>
    </source>
</evidence>
<comment type="similarity">
    <text evidence="1">Belongs to the universal ribosomal protein uS11 family.</text>
</comment>
<dbReference type="HAMAP" id="MF_01310">
    <property type="entry name" value="Ribosomal_uS11"/>
    <property type="match status" value="1"/>
</dbReference>
<protein>
    <recommendedName>
        <fullName evidence="6">Ribosomal protein S11</fullName>
    </recommendedName>
</protein>
<feature type="non-terminal residue" evidence="4">
    <location>
        <position position="1"/>
    </location>
</feature>
<dbReference type="GO" id="GO:0005840">
    <property type="term" value="C:ribosome"/>
    <property type="evidence" value="ECO:0007669"/>
    <property type="project" value="UniProtKB-KW"/>
</dbReference>
<evidence type="ECO:0000313" key="5">
    <source>
        <dbReference type="Proteomes" id="UP000823388"/>
    </source>
</evidence>
<comment type="caution">
    <text evidence="4">The sequence shown here is derived from an EMBL/GenBank/DDBJ whole genome shotgun (WGS) entry which is preliminary data.</text>
</comment>
<organism evidence="4 5">
    <name type="scientific">Panicum virgatum</name>
    <name type="common">Blackwell switchgrass</name>
    <dbReference type="NCBI Taxonomy" id="38727"/>
    <lineage>
        <taxon>Eukaryota</taxon>
        <taxon>Viridiplantae</taxon>
        <taxon>Streptophyta</taxon>
        <taxon>Embryophyta</taxon>
        <taxon>Tracheophyta</taxon>
        <taxon>Spermatophyta</taxon>
        <taxon>Magnoliopsida</taxon>
        <taxon>Liliopsida</taxon>
        <taxon>Poales</taxon>
        <taxon>Poaceae</taxon>
        <taxon>PACMAD clade</taxon>
        <taxon>Panicoideae</taxon>
        <taxon>Panicodae</taxon>
        <taxon>Paniceae</taxon>
        <taxon>Panicinae</taxon>
        <taxon>Panicum</taxon>
        <taxon>Panicum sect. Hiantes</taxon>
    </lineage>
</organism>
<dbReference type="NCBIfam" id="NF003698">
    <property type="entry name" value="PRK05309.1"/>
    <property type="match status" value="1"/>
</dbReference>
<sequence length="128" mass="14282">LGERRRLRFRVKERNPRETTGTKHSFKKPSHVIVVLRLKRGEVVFWSSAGTCGFKSSRKASPYAGQRTTVDAIRTVGLQRAEVMVKGAGSGRDAALRAIAKSGVRLSCIRDVTPMQHNGCRPPKKRRL</sequence>
<evidence type="ECO:0000313" key="4">
    <source>
        <dbReference type="EMBL" id="KAG2586577.1"/>
    </source>
</evidence>
<dbReference type="GO" id="GO:0003735">
    <property type="term" value="F:structural constituent of ribosome"/>
    <property type="evidence" value="ECO:0007669"/>
    <property type="project" value="InterPro"/>
</dbReference>
<dbReference type="GO" id="GO:0006412">
    <property type="term" value="P:translation"/>
    <property type="evidence" value="ECO:0007669"/>
    <property type="project" value="InterPro"/>
</dbReference>
<accession>A0A8T0RKQ0</accession>
<reference evidence="4 5" key="1">
    <citation type="submission" date="2020-05" db="EMBL/GenBank/DDBJ databases">
        <title>WGS assembly of Panicum virgatum.</title>
        <authorList>
            <person name="Lovell J.T."/>
            <person name="Jenkins J."/>
            <person name="Shu S."/>
            <person name="Juenger T.E."/>
            <person name="Schmutz J."/>
        </authorList>
    </citation>
    <scope>NUCLEOTIDE SEQUENCE [LARGE SCALE GENOMIC DNA]</scope>
    <source>
        <strain evidence="5">cv. AP13</strain>
    </source>
</reference>
<dbReference type="Pfam" id="PF00411">
    <property type="entry name" value="Ribosomal_S11"/>
    <property type="match status" value="1"/>
</dbReference>
<dbReference type="SUPFAM" id="SSF53137">
    <property type="entry name" value="Translational machinery components"/>
    <property type="match status" value="1"/>
</dbReference>
<dbReference type="InterPro" id="IPR036967">
    <property type="entry name" value="Ribosomal_uS11_sf"/>
</dbReference>
<dbReference type="PIRSF" id="PIRSF002131">
    <property type="entry name" value="Ribosomal_S11"/>
    <property type="match status" value="1"/>
</dbReference>
<dbReference type="Proteomes" id="UP000823388">
    <property type="component" value="Chromosome 5N"/>
</dbReference>
<dbReference type="InterPro" id="IPR001971">
    <property type="entry name" value="Ribosomal_uS11"/>
</dbReference>
<keyword evidence="2" id="KW-0689">Ribosomal protein</keyword>
<keyword evidence="3" id="KW-0687">Ribonucleoprotein</keyword>
<dbReference type="PANTHER" id="PTHR11759">
    <property type="entry name" value="40S RIBOSOMAL PROTEIN S14/30S RIBOSOMAL PROTEIN S11"/>
    <property type="match status" value="1"/>
</dbReference>
<dbReference type="Gene3D" id="3.30.420.80">
    <property type="entry name" value="Ribosomal protein S11"/>
    <property type="match status" value="1"/>
</dbReference>
<dbReference type="AlphaFoldDB" id="A0A8T0RKQ0"/>